<sequence length="68" mass="7746">MLDFVLDGSTPRKSIQQQNEFGHDDTGYHLESEGNSMAEIREHVSDHEYSGIASSEENQVHKEKQLTQ</sequence>
<proteinExistence type="predicted"/>
<feature type="region of interest" description="Disordered" evidence="1">
    <location>
        <begin position="1"/>
        <end position="31"/>
    </location>
</feature>
<comment type="caution">
    <text evidence="2">The sequence shown here is derived from an EMBL/GenBank/DDBJ whole genome shotgun (WGS) entry which is preliminary data.</text>
</comment>
<dbReference type="EMBL" id="JBDJPC010000015">
    <property type="protein sequence ID" value="KAL1488266.1"/>
    <property type="molecule type" value="Genomic_DNA"/>
</dbReference>
<gene>
    <name evidence="2" type="ORF">ABEB36_015220</name>
</gene>
<feature type="compositionally biased region" description="Basic and acidic residues" evidence="1">
    <location>
        <begin position="21"/>
        <end position="31"/>
    </location>
</feature>
<dbReference type="AlphaFoldDB" id="A0ABD1E1M7"/>
<accession>A0ABD1E1M7</accession>
<evidence type="ECO:0000313" key="3">
    <source>
        <dbReference type="Proteomes" id="UP001566132"/>
    </source>
</evidence>
<evidence type="ECO:0000313" key="2">
    <source>
        <dbReference type="EMBL" id="KAL1488266.1"/>
    </source>
</evidence>
<name>A0ABD1E1M7_HYPHA</name>
<reference evidence="2 3" key="1">
    <citation type="submission" date="2024-05" db="EMBL/GenBank/DDBJ databases">
        <title>Genetic variation in Jamaican populations of the coffee berry borer (Hypothenemus hampei).</title>
        <authorList>
            <person name="Errbii M."/>
            <person name="Myrie A."/>
        </authorList>
    </citation>
    <scope>NUCLEOTIDE SEQUENCE [LARGE SCALE GENOMIC DNA]</scope>
    <source>
        <strain evidence="2">JA-Hopewell-2020-01-JO</strain>
        <tissue evidence="2">Whole body</tissue>
    </source>
</reference>
<keyword evidence="3" id="KW-1185">Reference proteome</keyword>
<organism evidence="2 3">
    <name type="scientific">Hypothenemus hampei</name>
    <name type="common">Coffee berry borer</name>
    <dbReference type="NCBI Taxonomy" id="57062"/>
    <lineage>
        <taxon>Eukaryota</taxon>
        <taxon>Metazoa</taxon>
        <taxon>Ecdysozoa</taxon>
        <taxon>Arthropoda</taxon>
        <taxon>Hexapoda</taxon>
        <taxon>Insecta</taxon>
        <taxon>Pterygota</taxon>
        <taxon>Neoptera</taxon>
        <taxon>Endopterygota</taxon>
        <taxon>Coleoptera</taxon>
        <taxon>Polyphaga</taxon>
        <taxon>Cucujiformia</taxon>
        <taxon>Curculionidae</taxon>
        <taxon>Scolytinae</taxon>
        <taxon>Hypothenemus</taxon>
    </lineage>
</organism>
<feature type="compositionally biased region" description="Basic and acidic residues" evidence="1">
    <location>
        <begin position="58"/>
        <end position="68"/>
    </location>
</feature>
<protein>
    <submittedName>
        <fullName evidence="2">Uncharacterized protein</fullName>
    </submittedName>
</protein>
<feature type="region of interest" description="Disordered" evidence="1">
    <location>
        <begin position="46"/>
        <end position="68"/>
    </location>
</feature>
<dbReference type="Proteomes" id="UP001566132">
    <property type="component" value="Unassembled WGS sequence"/>
</dbReference>
<feature type="compositionally biased region" description="Polar residues" evidence="1">
    <location>
        <begin position="11"/>
        <end position="20"/>
    </location>
</feature>
<evidence type="ECO:0000256" key="1">
    <source>
        <dbReference type="SAM" id="MobiDB-lite"/>
    </source>
</evidence>